<gene>
    <name evidence="1" type="ORF">B841_03580</name>
</gene>
<organism evidence="1 2">
    <name type="scientific">Corynebacterium maris DSM 45190</name>
    <dbReference type="NCBI Taxonomy" id="1224163"/>
    <lineage>
        <taxon>Bacteria</taxon>
        <taxon>Bacillati</taxon>
        <taxon>Actinomycetota</taxon>
        <taxon>Actinomycetes</taxon>
        <taxon>Mycobacteriales</taxon>
        <taxon>Corynebacteriaceae</taxon>
        <taxon>Corynebacterium</taxon>
    </lineage>
</organism>
<dbReference type="eggNOG" id="COG2334">
    <property type="taxonomic scope" value="Bacteria"/>
</dbReference>
<dbReference type="PATRIC" id="fig|1224163.3.peg.719"/>
<evidence type="ECO:0008006" key="3">
    <source>
        <dbReference type="Google" id="ProtNLM"/>
    </source>
</evidence>
<name>S5SSR9_9CORY</name>
<dbReference type="KEGG" id="cmd:B841_03580"/>
<dbReference type="OrthoDB" id="4427130at2"/>
<evidence type="ECO:0000313" key="1">
    <source>
        <dbReference type="EMBL" id="AGS34199.1"/>
    </source>
</evidence>
<dbReference type="EMBL" id="CP003924">
    <property type="protein sequence ID" value="AGS34199.1"/>
    <property type="molecule type" value="Genomic_DNA"/>
</dbReference>
<keyword evidence="2" id="KW-1185">Reference proteome</keyword>
<evidence type="ECO:0000313" key="2">
    <source>
        <dbReference type="Proteomes" id="UP000015388"/>
    </source>
</evidence>
<dbReference type="AlphaFoldDB" id="S5SSR9"/>
<dbReference type="HOGENOM" id="CLU_060550_0_0_11"/>
<protein>
    <recommendedName>
        <fullName evidence="3">TIGR02569 family protein</fullName>
    </recommendedName>
</protein>
<proteinExistence type="predicted"/>
<sequence length="257" mass="27791">MSNEVPAHVRTAFGTGSDEEVVETQRLGPAWDNGIKVGQLVYARAGDHAHWSATVRERLHVDGARVARPVRSSDGRFLVAGWKATVWAPGVLSRRVDETAVTALRLEEALADEAVPPVSDDRDDVFARAERAAWAEADERFGPVDGLRPQTGHADLLAGTVYEGAAVPTITDLVPFAEQRPRGYSAALVLVDGLVYSAVDVGVFDRFAHVPQLLELAVRAAMYRRHVTELHPAATSITRSSVAEVEELLLSRASATI</sequence>
<accession>S5SSR9</accession>
<dbReference type="Proteomes" id="UP000015388">
    <property type="component" value="Chromosome"/>
</dbReference>
<dbReference type="STRING" id="1224163.B841_03580"/>
<dbReference type="RefSeq" id="WP_020934132.1">
    <property type="nucleotide sequence ID" value="NC_021915.1"/>
</dbReference>
<reference evidence="1 2" key="1">
    <citation type="submission" date="2012-11" db="EMBL/GenBank/DDBJ databases">
        <title>The complete genome sequence of Corynebacterium maris Coryn-1 (=DSM 45190).</title>
        <authorList>
            <person name="Schaffert L."/>
            <person name="Albersmeier A."/>
            <person name="Kalinowski J."/>
            <person name="Ruckert C."/>
        </authorList>
    </citation>
    <scope>NUCLEOTIDE SEQUENCE [LARGE SCALE GENOMIC DNA]</scope>
    <source>
        <strain evidence="2">Coryn-1</strain>
    </source>
</reference>